<keyword evidence="1" id="KW-1133">Transmembrane helix</keyword>
<reference evidence="2 3" key="1">
    <citation type="submission" date="2020-02" db="EMBL/GenBank/DDBJ databases">
        <title>Draft genome sequence of Lactococcus sp. Hs20B0-1.</title>
        <authorList>
            <person name="Noda S."/>
            <person name="Yuki M."/>
            <person name="Ohkuma M."/>
        </authorList>
    </citation>
    <scope>NUCLEOTIDE SEQUENCE [LARGE SCALE GENOMIC DNA]</scope>
    <source>
        <strain evidence="2 3">Hs20B0-1</strain>
    </source>
</reference>
<dbReference type="GO" id="GO:0016020">
    <property type="term" value="C:membrane"/>
    <property type="evidence" value="ECO:0007669"/>
    <property type="project" value="InterPro"/>
</dbReference>
<dbReference type="RefSeq" id="WP_172356235.1">
    <property type="nucleotide sequence ID" value="NZ_BLLH01000004.1"/>
</dbReference>
<feature type="transmembrane region" description="Helical" evidence="1">
    <location>
        <begin position="129"/>
        <end position="146"/>
    </location>
</feature>
<gene>
    <name evidence="2" type="primary">ecsB</name>
    <name evidence="2" type="ORF">Hs20B_09760</name>
</gene>
<dbReference type="EMBL" id="BLLH01000004">
    <property type="protein sequence ID" value="GFH40578.1"/>
    <property type="molecule type" value="Genomic_DNA"/>
</dbReference>
<dbReference type="Proteomes" id="UP000475928">
    <property type="component" value="Unassembled WGS sequence"/>
</dbReference>
<keyword evidence="1" id="KW-0472">Membrane</keyword>
<accession>A0A6A0B7Y4</accession>
<comment type="caution">
    <text evidence="2">The sequence shown here is derived from an EMBL/GenBank/DDBJ whole genome shotgun (WGS) entry which is preliminary data.</text>
</comment>
<feature type="transmembrane region" description="Helical" evidence="1">
    <location>
        <begin position="105"/>
        <end position="123"/>
    </location>
</feature>
<evidence type="ECO:0000313" key="3">
    <source>
        <dbReference type="Proteomes" id="UP000475928"/>
    </source>
</evidence>
<name>A0A6A0B7Y4_9LACT</name>
<feature type="transmembrane region" description="Helical" evidence="1">
    <location>
        <begin position="20"/>
        <end position="41"/>
    </location>
</feature>
<protein>
    <submittedName>
        <fullName evidence="2">ABC transporter permease</fullName>
    </submittedName>
</protein>
<dbReference type="AlphaFoldDB" id="A0A6A0B7Y4"/>
<dbReference type="InterPro" id="IPR010288">
    <property type="entry name" value="EcsB_ABC"/>
</dbReference>
<proteinExistence type="predicted"/>
<keyword evidence="3" id="KW-1185">Reference proteome</keyword>
<keyword evidence="1" id="KW-0812">Transmembrane</keyword>
<feature type="transmembrane region" description="Helical" evidence="1">
    <location>
        <begin position="315"/>
        <end position="334"/>
    </location>
</feature>
<evidence type="ECO:0000256" key="1">
    <source>
        <dbReference type="SAM" id="Phobius"/>
    </source>
</evidence>
<evidence type="ECO:0000313" key="2">
    <source>
        <dbReference type="EMBL" id="GFH40578.1"/>
    </source>
</evidence>
<sequence length="337" mass="38099">MKTLFDTRKAKWRAQNLRYLRFVFNDHFVLVLMFLIGFLAYQYAAVIKTLPEHWLPGIILAVLISIMGLFFGRLATFVEPADEQFLLAKEAAVQSHLKRSAKSSLVMPAILLVFLAVILSPLAQVSLPVSIIWALCLVAIKYGLLVRKSQTFIKNNLIDWSQLISYETARQNTILKIFSQFTDVKGLRQSAKRRKYLDGFLGKTTKAYDYLFIRTFLRSGDYFALTLRLTGLAVLSLVFIGNGVLALLLAVLFDYLLVFQLLPLGQSQDYQVLVSLYPSTHADKMRAAQGVIKRLILSVSAIELVLGLIRFDDKVLAVAFVFTGLFLGFVYPKLKLK</sequence>
<organism evidence="2 3">
    <name type="scientific">Pseudolactococcus insecticola</name>
    <dbReference type="NCBI Taxonomy" id="2709158"/>
    <lineage>
        <taxon>Bacteria</taxon>
        <taxon>Bacillati</taxon>
        <taxon>Bacillota</taxon>
        <taxon>Bacilli</taxon>
        <taxon>Lactobacillales</taxon>
        <taxon>Streptococcaceae</taxon>
        <taxon>Pseudolactococcus</taxon>
    </lineage>
</organism>
<feature type="transmembrane region" description="Helical" evidence="1">
    <location>
        <begin position="53"/>
        <end position="71"/>
    </location>
</feature>
<dbReference type="PIRSF" id="PIRSF037259">
    <property type="entry name" value="EcsB_ABC"/>
    <property type="match status" value="1"/>
</dbReference>
<dbReference type="Pfam" id="PF05975">
    <property type="entry name" value="EcsB"/>
    <property type="match status" value="1"/>
</dbReference>